<evidence type="ECO:0000256" key="2">
    <source>
        <dbReference type="ARBA" id="ARBA00004167"/>
    </source>
</evidence>
<dbReference type="InterPro" id="IPR001841">
    <property type="entry name" value="Znf_RING"/>
</dbReference>
<feature type="region of interest" description="Disordered" evidence="15">
    <location>
        <begin position="306"/>
        <end position="333"/>
    </location>
</feature>
<evidence type="ECO:0000256" key="14">
    <source>
        <dbReference type="PROSITE-ProRule" id="PRU00175"/>
    </source>
</evidence>
<comment type="similarity">
    <text evidence="13">Belongs to the RING-type zinc finger family. ATL subfamily.</text>
</comment>
<evidence type="ECO:0000256" key="15">
    <source>
        <dbReference type="SAM" id="MobiDB-lite"/>
    </source>
</evidence>
<evidence type="ECO:0000256" key="3">
    <source>
        <dbReference type="ARBA" id="ARBA00004906"/>
    </source>
</evidence>
<feature type="compositionally biased region" description="Polar residues" evidence="15">
    <location>
        <begin position="324"/>
        <end position="333"/>
    </location>
</feature>
<evidence type="ECO:0000313" key="18">
    <source>
        <dbReference type="EMBL" id="KAF5202006.1"/>
    </source>
</evidence>
<keyword evidence="11 16" id="KW-1133">Transmembrane helix</keyword>
<dbReference type="CDD" id="cd16461">
    <property type="entry name" value="RING-H2_EL5-like"/>
    <property type="match status" value="1"/>
</dbReference>
<evidence type="ECO:0000256" key="6">
    <source>
        <dbReference type="ARBA" id="ARBA00022692"/>
    </source>
</evidence>
<evidence type="ECO:0000256" key="11">
    <source>
        <dbReference type="ARBA" id="ARBA00022989"/>
    </source>
</evidence>
<feature type="compositionally biased region" description="Polar residues" evidence="15">
    <location>
        <begin position="306"/>
        <end position="316"/>
    </location>
</feature>
<proteinExistence type="inferred from homology"/>
<dbReference type="GO" id="GO:0008270">
    <property type="term" value="F:zinc ion binding"/>
    <property type="evidence" value="ECO:0007669"/>
    <property type="project" value="UniProtKB-KW"/>
</dbReference>
<dbReference type="SMART" id="SM00184">
    <property type="entry name" value="RING"/>
    <property type="match status" value="1"/>
</dbReference>
<keyword evidence="10" id="KW-0862">Zinc</keyword>
<dbReference type="GO" id="GO:0016020">
    <property type="term" value="C:membrane"/>
    <property type="evidence" value="ECO:0007669"/>
    <property type="project" value="UniProtKB-SubCell"/>
</dbReference>
<evidence type="ECO:0000259" key="17">
    <source>
        <dbReference type="PROSITE" id="PS50089"/>
    </source>
</evidence>
<organism evidence="18 19">
    <name type="scientific">Thalictrum thalictroides</name>
    <name type="common">Rue-anemone</name>
    <name type="synonym">Anemone thalictroides</name>
    <dbReference type="NCBI Taxonomy" id="46969"/>
    <lineage>
        <taxon>Eukaryota</taxon>
        <taxon>Viridiplantae</taxon>
        <taxon>Streptophyta</taxon>
        <taxon>Embryophyta</taxon>
        <taxon>Tracheophyta</taxon>
        <taxon>Spermatophyta</taxon>
        <taxon>Magnoliopsida</taxon>
        <taxon>Ranunculales</taxon>
        <taxon>Ranunculaceae</taxon>
        <taxon>Thalictroideae</taxon>
        <taxon>Thalictrum</taxon>
    </lineage>
</organism>
<dbReference type="PROSITE" id="PS50089">
    <property type="entry name" value="ZF_RING_2"/>
    <property type="match status" value="1"/>
</dbReference>
<comment type="subcellular location">
    <subcellularLocation>
        <location evidence="2">Membrane</location>
        <topology evidence="2">Single-pass membrane protein</topology>
    </subcellularLocation>
</comment>
<evidence type="ECO:0000256" key="4">
    <source>
        <dbReference type="ARBA" id="ARBA00012483"/>
    </source>
</evidence>
<dbReference type="SUPFAM" id="SSF57850">
    <property type="entry name" value="RING/U-box"/>
    <property type="match status" value="1"/>
</dbReference>
<evidence type="ECO:0000313" key="19">
    <source>
        <dbReference type="Proteomes" id="UP000554482"/>
    </source>
</evidence>
<keyword evidence="9" id="KW-0833">Ubl conjugation pathway</keyword>
<evidence type="ECO:0000256" key="8">
    <source>
        <dbReference type="ARBA" id="ARBA00022771"/>
    </source>
</evidence>
<dbReference type="Proteomes" id="UP000554482">
    <property type="component" value="Unassembled WGS sequence"/>
</dbReference>
<feature type="transmembrane region" description="Helical" evidence="16">
    <location>
        <begin position="6"/>
        <end position="22"/>
    </location>
</feature>
<evidence type="ECO:0000256" key="12">
    <source>
        <dbReference type="ARBA" id="ARBA00023136"/>
    </source>
</evidence>
<dbReference type="EC" id="2.3.2.27" evidence="4"/>
<keyword evidence="19" id="KW-1185">Reference proteome</keyword>
<evidence type="ECO:0000256" key="1">
    <source>
        <dbReference type="ARBA" id="ARBA00000900"/>
    </source>
</evidence>
<dbReference type="PANTHER" id="PTHR14155:SF590">
    <property type="entry name" value="RING-H2 FINGER PROTEIN ATL11"/>
    <property type="match status" value="1"/>
</dbReference>
<feature type="domain" description="RING-type" evidence="17">
    <location>
        <begin position="76"/>
        <end position="118"/>
    </location>
</feature>
<dbReference type="EMBL" id="JABWDY010008705">
    <property type="protein sequence ID" value="KAF5202006.1"/>
    <property type="molecule type" value="Genomic_DNA"/>
</dbReference>
<comment type="caution">
    <text evidence="18">The sequence shown here is derived from an EMBL/GenBank/DDBJ whole genome shotgun (WGS) entry which is preliminary data.</text>
</comment>
<comment type="catalytic activity">
    <reaction evidence="1">
        <text>S-ubiquitinyl-[E2 ubiquitin-conjugating enzyme]-L-cysteine + [acceptor protein]-L-lysine = [E2 ubiquitin-conjugating enzyme]-L-cysteine + N(6)-ubiquitinyl-[acceptor protein]-L-lysine.</text>
        <dbReference type="EC" id="2.3.2.27"/>
    </reaction>
</comment>
<dbReference type="Pfam" id="PF13639">
    <property type="entry name" value="zf-RING_2"/>
    <property type="match status" value="1"/>
</dbReference>
<dbReference type="GO" id="GO:0061630">
    <property type="term" value="F:ubiquitin protein ligase activity"/>
    <property type="evidence" value="ECO:0007669"/>
    <property type="project" value="UniProtKB-EC"/>
</dbReference>
<dbReference type="FunFam" id="3.30.40.10:FF:000187">
    <property type="entry name" value="E3 ubiquitin-protein ligase ATL6"/>
    <property type="match status" value="1"/>
</dbReference>
<evidence type="ECO:0000256" key="9">
    <source>
        <dbReference type="ARBA" id="ARBA00022786"/>
    </source>
</evidence>
<evidence type="ECO:0000256" key="16">
    <source>
        <dbReference type="SAM" id="Phobius"/>
    </source>
</evidence>
<sequence length="333" mass="36869">MTVTIIVLAVACTFIAFFSFYIRRCSRDIHMTGGSVRLTRTRPAPRGLDATIIETFPTFLYSVVKGLKIGKGVLECAVCLNEFEDDETLRLLPKCDHVFHPECIDAWLSSHTTCPVCRANLEEPTVAEGTVHVPAAESSNNDIAQDQNSSVLPETCESPSHVLIQVNDGLNRSDSKHEVINLTQVPFQNRPIRSKSTRKGIISGRFPRSHSTGHSLVQPGENYERFTLKLPEDVRKQIMNGKLNRSTSCVTFPRQGSVSAGWANRSRSVRSGSTRGRNYQFGRFDRAGKSDRWGLPFFWRNKSVRSSKTGETSSVTAAKLDGMGQSSSTTSPV</sequence>
<gene>
    <name evidence="18" type="ORF">FRX31_008402</name>
</gene>
<dbReference type="InterPro" id="IPR053238">
    <property type="entry name" value="RING-H2_zinc_finger"/>
</dbReference>
<evidence type="ECO:0000256" key="5">
    <source>
        <dbReference type="ARBA" id="ARBA00022679"/>
    </source>
</evidence>
<name>A0A7J6WX29_THATH</name>
<keyword evidence="8 14" id="KW-0863">Zinc-finger</keyword>
<keyword evidence="12 16" id="KW-0472">Membrane</keyword>
<keyword evidence="5" id="KW-0808">Transferase</keyword>
<reference evidence="18 19" key="1">
    <citation type="submission" date="2020-06" db="EMBL/GenBank/DDBJ databases">
        <title>Transcriptomic and genomic resources for Thalictrum thalictroides and T. hernandezii: Facilitating candidate gene discovery in an emerging model plant lineage.</title>
        <authorList>
            <person name="Arias T."/>
            <person name="Riano-Pachon D.M."/>
            <person name="Di Stilio V.S."/>
        </authorList>
    </citation>
    <scope>NUCLEOTIDE SEQUENCE [LARGE SCALE GENOMIC DNA]</scope>
    <source>
        <strain evidence="19">cv. WT478/WT964</strain>
        <tissue evidence="18">Leaves</tissue>
    </source>
</reference>
<evidence type="ECO:0000256" key="13">
    <source>
        <dbReference type="ARBA" id="ARBA00024209"/>
    </source>
</evidence>
<keyword evidence="6 16" id="KW-0812">Transmembrane</keyword>
<evidence type="ECO:0000256" key="7">
    <source>
        <dbReference type="ARBA" id="ARBA00022723"/>
    </source>
</evidence>
<dbReference type="Gene3D" id="3.30.40.10">
    <property type="entry name" value="Zinc/RING finger domain, C3HC4 (zinc finger)"/>
    <property type="match status" value="1"/>
</dbReference>
<dbReference type="AlphaFoldDB" id="A0A7J6WX29"/>
<dbReference type="InterPro" id="IPR013083">
    <property type="entry name" value="Znf_RING/FYVE/PHD"/>
</dbReference>
<dbReference type="OrthoDB" id="8062037at2759"/>
<protein>
    <recommendedName>
        <fullName evidence="4">RING-type E3 ubiquitin transferase</fullName>
        <ecNumber evidence="4">2.3.2.27</ecNumber>
    </recommendedName>
</protein>
<accession>A0A7J6WX29</accession>
<evidence type="ECO:0000256" key="10">
    <source>
        <dbReference type="ARBA" id="ARBA00022833"/>
    </source>
</evidence>
<keyword evidence="7" id="KW-0479">Metal-binding</keyword>
<dbReference type="PANTHER" id="PTHR14155">
    <property type="entry name" value="RING FINGER DOMAIN-CONTAINING"/>
    <property type="match status" value="1"/>
</dbReference>
<comment type="pathway">
    <text evidence="3">Protein modification; protein ubiquitination.</text>
</comment>